<dbReference type="InterPro" id="IPR000182">
    <property type="entry name" value="GNAT_dom"/>
</dbReference>
<dbReference type="EMBL" id="QLQD01000048">
    <property type="protein sequence ID" value="RLU57058.1"/>
    <property type="molecule type" value="Genomic_DNA"/>
</dbReference>
<evidence type="ECO:0000313" key="5">
    <source>
        <dbReference type="EMBL" id="RLU57058.1"/>
    </source>
</evidence>
<dbReference type="GO" id="GO:0016747">
    <property type="term" value="F:acyltransferase activity, transferring groups other than amino-acyl groups"/>
    <property type="evidence" value="ECO:0007669"/>
    <property type="project" value="InterPro"/>
</dbReference>
<dbReference type="AlphaFoldDB" id="A0A3L8GKY2"/>
<dbReference type="GeneID" id="35765128"/>
<dbReference type="SUPFAM" id="SSF55729">
    <property type="entry name" value="Acyl-CoA N-acyltransferases (Nat)"/>
    <property type="match status" value="1"/>
</dbReference>
<dbReference type="CDD" id="cd04301">
    <property type="entry name" value="NAT_SF"/>
    <property type="match status" value="1"/>
</dbReference>
<name>A0A3L8GKY2_STRIN</name>
<dbReference type="PANTHER" id="PTHR43420">
    <property type="entry name" value="ACETYLTRANSFERASE"/>
    <property type="match status" value="1"/>
</dbReference>
<dbReference type="KEGG" id="siq:DQ08_04915"/>
<dbReference type="KEGG" id="sio:DW64_04910"/>
<proteinExistence type="predicted"/>
<gene>
    <name evidence="5" type="ORF">DIY07_05270</name>
    <name evidence="4" type="ORF">DQ08_04915</name>
</gene>
<dbReference type="InterPro" id="IPR016181">
    <property type="entry name" value="Acyl_CoA_acyltransferase"/>
</dbReference>
<dbReference type="InterPro" id="IPR050680">
    <property type="entry name" value="YpeA/RimI_acetyltransf"/>
</dbReference>
<dbReference type="Gene3D" id="3.40.630.30">
    <property type="match status" value="1"/>
</dbReference>
<evidence type="ECO:0000313" key="7">
    <source>
        <dbReference type="Proteomes" id="UP000269148"/>
    </source>
</evidence>
<dbReference type="Proteomes" id="UP000025245">
    <property type="component" value="Chromosome"/>
</dbReference>
<accession>A0A3L8GKY2</accession>
<evidence type="ECO:0000313" key="4">
    <source>
        <dbReference type="EMBL" id="AHY15805.1"/>
    </source>
</evidence>
<feature type="domain" description="N-acetyltransferase" evidence="3">
    <location>
        <begin position="1"/>
        <end position="143"/>
    </location>
</feature>
<sequence length="143" mass="16642">MLRRLKKSDCPRLQEINANALGYEVSLELTVAKLDALKQDKHHYFIGFSDDGTDDLLGYVHAERYESLYSKPALNILALAVLPEYQGQGIGRKLLMALEEKARQENYHFIRLNSASHRKKAHCFYRQLDYIDDKTQLRFLKLL</sequence>
<evidence type="ECO:0000256" key="2">
    <source>
        <dbReference type="ARBA" id="ARBA00023315"/>
    </source>
</evidence>
<evidence type="ECO:0000259" key="3">
    <source>
        <dbReference type="PROSITE" id="PS51186"/>
    </source>
</evidence>
<dbReference type="SMR" id="A0A3L8GKY2"/>
<protein>
    <submittedName>
        <fullName evidence="5">GNAT family N-acetyltransferase</fullName>
    </submittedName>
    <submittedName>
        <fullName evidence="4">GNAT family acetyltransferase</fullName>
    </submittedName>
</protein>
<dbReference type="PROSITE" id="PS51186">
    <property type="entry name" value="GNAT"/>
    <property type="match status" value="1"/>
</dbReference>
<dbReference type="Proteomes" id="UP000269148">
    <property type="component" value="Unassembled WGS sequence"/>
</dbReference>
<keyword evidence="6" id="KW-1185">Reference proteome</keyword>
<dbReference type="STRING" id="1346.BMF34_05000"/>
<dbReference type="KEGG" id="siz:SI82_05105"/>
<evidence type="ECO:0000256" key="1">
    <source>
        <dbReference type="ARBA" id="ARBA00022679"/>
    </source>
</evidence>
<organism evidence="5 7">
    <name type="scientific">Streptococcus iniae</name>
    <name type="common">Streptococcus shiloi</name>
    <dbReference type="NCBI Taxonomy" id="1346"/>
    <lineage>
        <taxon>Bacteria</taxon>
        <taxon>Bacillati</taxon>
        <taxon>Bacillota</taxon>
        <taxon>Bacilli</taxon>
        <taxon>Lactobacillales</taxon>
        <taxon>Streptococcaceae</taxon>
        <taxon>Streptococcus</taxon>
    </lineage>
</organism>
<reference evidence="4 6" key="1">
    <citation type="journal article" date="2014" name="Genome Announc.">
        <title>Complete Genome Sequence of a Virulent Strain, Streptococcus iniae ISET0901, Isolated from Diseased Tilapia.</title>
        <authorList>
            <person name="Pridgeon J.W."/>
            <person name="Zhang D."/>
            <person name="Zhang L."/>
        </authorList>
    </citation>
    <scope>NUCLEOTIDE SEQUENCE [LARGE SCALE GENOMIC DNA]</scope>
    <source>
        <strain evidence="4 6">ISET0901</strain>
    </source>
</reference>
<reference evidence="5 7" key="2">
    <citation type="submission" date="2018-06" db="EMBL/GenBank/DDBJ databases">
        <title>Mutators as drivers of adaptation in pathogenic bacteria and a risk factor for host jumps and vaccine escape.</title>
        <authorList>
            <person name="Barnes A.C."/>
            <person name="Silayeva O."/>
        </authorList>
    </citation>
    <scope>NUCLEOTIDE SEQUENCE [LARGE SCALE GENOMIC DNA]</scope>
    <source>
        <strain evidence="5 7">QMA0445</strain>
    </source>
</reference>
<dbReference type="OrthoDB" id="9797826at2"/>
<dbReference type="RefSeq" id="WP_003099667.1">
    <property type="nucleotide sequence ID" value="NZ_CP010783.1"/>
</dbReference>
<dbReference type="EMBL" id="CP007586">
    <property type="protein sequence ID" value="AHY15805.1"/>
    <property type="molecule type" value="Genomic_DNA"/>
</dbReference>
<dbReference type="PANTHER" id="PTHR43420:SF52">
    <property type="entry name" value="N-ACETYLTRANSFERASE YODP"/>
    <property type="match status" value="1"/>
</dbReference>
<keyword evidence="1 5" id="KW-0808">Transferase</keyword>
<keyword evidence="2" id="KW-0012">Acyltransferase</keyword>
<evidence type="ECO:0000313" key="6">
    <source>
        <dbReference type="Proteomes" id="UP000025245"/>
    </source>
</evidence>
<dbReference type="Pfam" id="PF00583">
    <property type="entry name" value="Acetyltransf_1"/>
    <property type="match status" value="1"/>
</dbReference>